<keyword evidence="4" id="KW-0479">Metal-binding</keyword>
<gene>
    <name evidence="8" type="ORF">JIN85_11550</name>
</gene>
<keyword evidence="6" id="KW-0414">Isoprene biosynthesis</keyword>
<dbReference type="AlphaFoldDB" id="A0A934VX00"/>
<evidence type="ECO:0000256" key="7">
    <source>
        <dbReference type="RuleBase" id="RU004466"/>
    </source>
</evidence>
<dbReference type="SUPFAM" id="SSF48576">
    <property type="entry name" value="Terpenoid synthases"/>
    <property type="match status" value="1"/>
</dbReference>
<dbReference type="PANTHER" id="PTHR43281:SF1">
    <property type="entry name" value="FARNESYL DIPHOSPHATE SYNTHASE"/>
    <property type="match status" value="1"/>
</dbReference>
<accession>A0A934VX00</accession>
<keyword evidence="3 7" id="KW-0808">Transferase</keyword>
<proteinExistence type="inferred from homology"/>
<evidence type="ECO:0000256" key="1">
    <source>
        <dbReference type="ARBA" id="ARBA00001946"/>
    </source>
</evidence>
<dbReference type="GO" id="GO:0046872">
    <property type="term" value="F:metal ion binding"/>
    <property type="evidence" value="ECO:0007669"/>
    <property type="project" value="UniProtKB-KW"/>
</dbReference>
<evidence type="ECO:0000256" key="2">
    <source>
        <dbReference type="ARBA" id="ARBA00006706"/>
    </source>
</evidence>
<keyword evidence="9" id="KW-1185">Reference proteome</keyword>
<comment type="similarity">
    <text evidence="2 7">Belongs to the FPP/GGPP synthase family.</text>
</comment>
<dbReference type="RefSeq" id="WP_200270799.1">
    <property type="nucleotide sequence ID" value="NZ_JAENIJ010000017.1"/>
</dbReference>
<keyword evidence="5" id="KW-0460">Magnesium</keyword>
<evidence type="ECO:0000313" key="9">
    <source>
        <dbReference type="Proteomes" id="UP000603141"/>
    </source>
</evidence>
<dbReference type="InterPro" id="IPR008949">
    <property type="entry name" value="Isoprenoid_synthase_dom_sf"/>
</dbReference>
<dbReference type="Pfam" id="PF00348">
    <property type="entry name" value="polyprenyl_synt"/>
    <property type="match status" value="1"/>
</dbReference>
<dbReference type="InterPro" id="IPR000092">
    <property type="entry name" value="Polyprenyl_synt"/>
</dbReference>
<comment type="cofactor">
    <cofactor evidence="1">
        <name>Mg(2+)</name>
        <dbReference type="ChEBI" id="CHEBI:18420"/>
    </cofactor>
</comment>
<dbReference type="PANTHER" id="PTHR43281">
    <property type="entry name" value="FARNESYL DIPHOSPHATE SYNTHASE"/>
    <property type="match status" value="1"/>
</dbReference>
<evidence type="ECO:0000313" key="8">
    <source>
        <dbReference type="EMBL" id="MBK1883054.1"/>
    </source>
</evidence>
<dbReference type="Gene3D" id="1.10.600.10">
    <property type="entry name" value="Farnesyl Diphosphate Synthase"/>
    <property type="match status" value="1"/>
</dbReference>
<reference evidence="8" key="1">
    <citation type="submission" date="2021-01" db="EMBL/GenBank/DDBJ databases">
        <title>Modified the classification status of verrucomicrobia.</title>
        <authorList>
            <person name="Feng X."/>
        </authorList>
    </citation>
    <scope>NUCLEOTIDE SEQUENCE</scope>
    <source>
        <strain evidence="8">KCTC 22041</strain>
    </source>
</reference>
<protein>
    <submittedName>
        <fullName evidence="8">Polyprenyl synthetase family protein</fullName>
    </submittedName>
</protein>
<evidence type="ECO:0000256" key="3">
    <source>
        <dbReference type="ARBA" id="ARBA00022679"/>
    </source>
</evidence>
<organism evidence="8 9">
    <name type="scientific">Luteolibacter pohnpeiensis</name>
    <dbReference type="NCBI Taxonomy" id="454153"/>
    <lineage>
        <taxon>Bacteria</taxon>
        <taxon>Pseudomonadati</taxon>
        <taxon>Verrucomicrobiota</taxon>
        <taxon>Verrucomicrobiia</taxon>
        <taxon>Verrucomicrobiales</taxon>
        <taxon>Verrucomicrobiaceae</taxon>
        <taxon>Luteolibacter</taxon>
    </lineage>
</organism>
<dbReference type="Proteomes" id="UP000603141">
    <property type="component" value="Unassembled WGS sequence"/>
</dbReference>
<evidence type="ECO:0000256" key="5">
    <source>
        <dbReference type="ARBA" id="ARBA00022842"/>
    </source>
</evidence>
<dbReference type="SFLD" id="SFLDS00005">
    <property type="entry name" value="Isoprenoid_Synthase_Type_I"/>
    <property type="match status" value="1"/>
</dbReference>
<evidence type="ECO:0000256" key="6">
    <source>
        <dbReference type="ARBA" id="ARBA00023229"/>
    </source>
</evidence>
<dbReference type="GO" id="GO:0008299">
    <property type="term" value="P:isoprenoid biosynthetic process"/>
    <property type="evidence" value="ECO:0007669"/>
    <property type="project" value="UniProtKB-KW"/>
</dbReference>
<dbReference type="GO" id="GO:0004659">
    <property type="term" value="F:prenyltransferase activity"/>
    <property type="evidence" value="ECO:0007669"/>
    <property type="project" value="InterPro"/>
</dbReference>
<dbReference type="EMBL" id="JAENIJ010000017">
    <property type="protein sequence ID" value="MBK1883054.1"/>
    <property type="molecule type" value="Genomic_DNA"/>
</dbReference>
<sequence>MSADFPPRDLSWKHRVHCAHALMASSFTHGIGRLNGVEPRLAAALCNVLSRPGSLVRAVSSYLVGLSMGMTEEGARSLGCGIEYLHTASLIFDDFPAMDDAKLRRDAPCLHVSHGEAVATLAALALINRGYTLIWQTIHQAAPSRRAEAGNWVDSKLGVHGLLGGQAWDLHGWDDHQTAAEVSEIAARKTADLLRLTLVLPAIVGHGTRREIRLLDRLALLRGLAYQAADDVKDLYADEFCSGKTGGRDQELGRPNLVVAEGLTAATARCARLVSMGDRVQHALPGAAHRWNMLDLIRVPAPRQVMGSLERLPAVV</sequence>
<evidence type="ECO:0000256" key="4">
    <source>
        <dbReference type="ARBA" id="ARBA00022723"/>
    </source>
</evidence>
<comment type="caution">
    <text evidence="8">The sequence shown here is derived from an EMBL/GenBank/DDBJ whole genome shotgun (WGS) entry which is preliminary data.</text>
</comment>
<name>A0A934VX00_9BACT</name>